<feature type="domain" description="Phosphoribosyltransferase" evidence="16">
    <location>
        <begin position="11"/>
        <end position="158"/>
    </location>
</feature>
<keyword evidence="10 15" id="KW-0660">Purine salvage</keyword>
<dbReference type="GO" id="GO:0046100">
    <property type="term" value="P:hypoxanthine metabolic process"/>
    <property type="evidence" value="ECO:0007669"/>
    <property type="project" value="TreeGrafter"/>
</dbReference>
<comment type="similarity">
    <text evidence="4 15">Belongs to the purine/pyrimidine phosphoribosyltransferase family.</text>
</comment>
<dbReference type="PANTHER" id="PTHR43340:SF1">
    <property type="entry name" value="HYPOXANTHINE PHOSPHORIBOSYLTRANSFERASE"/>
    <property type="match status" value="1"/>
</dbReference>
<keyword evidence="8 15" id="KW-0808">Transferase</keyword>
<keyword evidence="12 15" id="KW-0460">Magnesium</keyword>
<dbReference type="InterPro" id="IPR000836">
    <property type="entry name" value="PRTase_dom"/>
</dbReference>
<comment type="pathway">
    <text evidence="3 15">Purine metabolism; IMP biosynthesis via salvage pathway; IMP from hypoxanthine: step 1/1.</text>
</comment>
<keyword evidence="11 15" id="KW-0547">Nucleotide-binding</keyword>
<comment type="catalytic activity">
    <reaction evidence="14">
        <text>IMP + diphosphate = hypoxanthine + 5-phospho-alpha-D-ribose 1-diphosphate</text>
        <dbReference type="Rhea" id="RHEA:17973"/>
        <dbReference type="ChEBI" id="CHEBI:17368"/>
        <dbReference type="ChEBI" id="CHEBI:33019"/>
        <dbReference type="ChEBI" id="CHEBI:58017"/>
        <dbReference type="ChEBI" id="CHEBI:58053"/>
        <dbReference type="EC" id="2.4.2.8"/>
    </reaction>
    <physiologicalReaction direction="right-to-left" evidence="14">
        <dbReference type="Rhea" id="RHEA:17975"/>
    </physiologicalReaction>
</comment>
<evidence type="ECO:0000256" key="10">
    <source>
        <dbReference type="ARBA" id="ARBA00022726"/>
    </source>
</evidence>
<dbReference type="GO" id="GO:0000287">
    <property type="term" value="F:magnesium ion binding"/>
    <property type="evidence" value="ECO:0007669"/>
    <property type="project" value="TreeGrafter"/>
</dbReference>
<accession>A0A7C3MRV7</accession>
<evidence type="ECO:0000256" key="13">
    <source>
        <dbReference type="ARBA" id="ARBA00048811"/>
    </source>
</evidence>
<dbReference type="UniPathway" id="UPA00591">
    <property type="reaction ID" value="UER00648"/>
</dbReference>
<evidence type="ECO:0000256" key="5">
    <source>
        <dbReference type="ARBA" id="ARBA00011895"/>
    </source>
</evidence>
<dbReference type="Gene3D" id="3.40.50.2020">
    <property type="match status" value="1"/>
</dbReference>
<dbReference type="EC" id="2.4.2.8" evidence="5 15"/>
<dbReference type="SUPFAM" id="SSF53271">
    <property type="entry name" value="PRTase-like"/>
    <property type="match status" value="1"/>
</dbReference>
<dbReference type="GO" id="GO:0006166">
    <property type="term" value="P:purine ribonucleoside salvage"/>
    <property type="evidence" value="ECO:0007669"/>
    <property type="project" value="UniProtKB-KW"/>
</dbReference>
<protein>
    <recommendedName>
        <fullName evidence="5 15">Hypoxanthine phosphoribosyltransferase</fullName>
        <ecNumber evidence="5 15">2.4.2.8</ecNumber>
    </recommendedName>
</protein>
<comment type="cofactor">
    <cofactor evidence="1 15">
        <name>Mg(2+)</name>
        <dbReference type="ChEBI" id="CHEBI:18420"/>
    </cofactor>
</comment>
<evidence type="ECO:0000259" key="16">
    <source>
        <dbReference type="Pfam" id="PF00156"/>
    </source>
</evidence>
<evidence type="ECO:0000256" key="3">
    <source>
        <dbReference type="ARBA" id="ARBA00004669"/>
    </source>
</evidence>
<evidence type="ECO:0000256" key="2">
    <source>
        <dbReference type="ARBA" id="ARBA00004496"/>
    </source>
</evidence>
<dbReference type="InterPro" id="IPR050408">
    <property type="entry name" value="HGPRT"/>
</dbReference>
<evidence type="ECO:0000256" key="6">
    <source>
        <dbReference type="ARBA" id="ARBA00022490"/>
    </source>
</evidence>
<sequence length="174" mass="20082">MEKIGKILFTKEDIEKRIKELGEEISIDYKDKDLILACVLKGAVYFTVDLTRNIKIPFILDFISILSYGSSKNNQGIVRITKDLDINIMGKDVIIIEDIVDTGLTLSYLIRNLQTRNPNSIKVCTLLDCPGRRIIDIEVDYKGFEIPNYYVIGYGLDYKEKYRNLPYIAILEEF</sequence>
<name>A0A7C3MRV7_DICTH</name>
<evidence type="ECO:0000256" key="12">
    <source>
        <dbReference type="ARBA" id="ARBA00022842"/>
    </source>
</evidence>
<evidence type="ECO:0000256" key="9">
    <source>
        <dbReference type="ARBA" id="ARBA00022723"/>
    </source>
</evidence>
<dbReference type="GO" id="GO:0052657">
    <property type="term" value="F:guanine phosphoribosyltransferase activity"/>
    <property type="evidence" value="ECO:0007669"/>
    <property type="project" value="UniProtKB-ARBA"/>
</dbReference>
<dbReference type="GO" id="GO:0000166">
    <property type="term" value="F:nucleotide binding"/>
    <property type="evidence" value="ECO:0007669"/>
    <property type="project" value="UniProtKB-KW"/>
</dbReference>
<dbReference type="InterPro" id="IPR029057">
    <property type="entry name" value="PRTase-like"/>
</dbReference>
<keyword evidence="6 15" id="KW-0963">Cytoplasm</keyword>
<dbReference type="EMBL" id="DTIN01000033">
    <property type="protein sequence ID" value="HFX14086.1"/>
    <property type="molecule type" value="Genomic_DNA"/>
</dbReference>
<organism evidence="17">
    <name type="scientific">Dictyoglomus thermophilum</name>
    <dbReference type="NCBI Taxonomy" id="14"/>
    <lineage>
        <taxon>Bacteria</taxon>
        <taxon>Pseudomonadati</taxon>
        <taxon>Dictyoglomota</taxon>
        <taxon>Dictyoglomia</taxon>
        <taxon>Dictyoglomales</taxon>
        <taxon>Dictyoglomaceae</taxon>
        <taxon>Dictyoglomus</taxon>
    </lineage>
</organism>
<dbReference type="FunFam" id="3.40.50.2020:FF:000006">
    <property type="entry name" value="Hypoxanthine phosphoribosyltransferase"/>
    <property type="match status" value="1"/>
</dbReference>
<dbReference type="GO" id="GO:0032264">
    <property type="term" value="P:IMP salvage"/>
    <property type="evidence" value="ECO:0007669"/>
    <property type="project" value="UniProtKB-UniPathway"/>
</dbReference>
<dbReference type="Pfam" id="PF00156">
    <property type="entry name" value="Pribosyltran"/>
    <property type="match status" value="1"/>
</dbReference>
<comment type="subcellular location">
    <subcellularLocation>
        <location evidence="2 15">Cytoplasm</location>
    </subcellularLocation>
</comment>
<comment type="catalytic activity">
    <reaction evidence="13">
        <text>GMP + diphosphate = guanine + 5-phospho-alpha-D-ribose 1-diphosphate</text>
        <dbReference type="Rhea" id="RHEA:25424"/>
        <dbReference type="ChEBI" id="CHEBI:16235"/>
        <dbReference type="ChEBI" id="CHEBI:33019"/>
        <dbReference type="ChEBI" id="CHEBI:58017"/>
        <dbReference type="ChEBI" id="CHEBI:58115"/>
        <dbReference type="EC" id="2.4.2.8"/>
    </reaction>
    <physiologicalReaction direction="right-to-left" evidence="13">
        <dbReference type="Rhea" id="RHEA:25426"/>
    </physiologicalReaction>
</comment>
<dbReference type="GO" id="GO:0004422">
    <property type="term" value="F:hypoxanthine phosphoribosyltransferase activity"/>
    <property type="evidence" value="ECO:0007669"/>
    <property type="project" value="InterPro"/>
</dbReference>
<keyword evidence="9 15" id="KW-0479">Metal-binding</keyword>
<dbReference type="AlphaFoldDB" id="A0A7C3MRV7"/>
<evidence type="ECO:0000256" key="4">
    <source>
        <dbReference type="ARBA" id="ARBA00008391"/>
    </source>
</evidence>
<evidence type="ECO:0000256" key="15">
    <source>
        <dbReference type="RuleBase" id="RU364099"/>
    </source>
</evidence>
<dbReference type="GO" id="GO:0032263">
    <property type="term" value="P:GMP salvage"/>
    <property type="evidence" value="ECO:0007669"/>
    <property type="project" value="TreeGrafter"/>
</dbReference>
<evidence type="ECO:0000256" key="7">
    <source>
        <dbReference type="ARBA" id="ARBA00022676"/>
    </source>
</evidence>
<evidence type="ECO:0000256" key="11">
    <source>
        <dbReference type="ARBA" id="ARBA00022741"/>
    </source>
</evidence>
<reference evidence="17" key="1">
    <citation type="journal article" date="2020" name="mSystems">
        <title>Genome- and Community-Level Interaction Insights into Carbon Utilization and Element Cycling Functions of Hydrothermarchaeota in Hydrothermal Sediment.</title>
        <authorList>
            <person name="Zhou Z."/>
            <person name="Liu Y."/>
            <person name="Xu W."/>
            <person name="Pan J."/>
            <person name="Luo Z.H."/>
            <person name="Li M."/>
        </authorList>
    </citation>
    <scope>NUCLEOTIDE SEQUENCE [LARGE SCALE GENOMIC DNA]</scope>
    <source>
        <strain evidence="17">SpSt-81</strain>
    </source>
</reference>
<keyword evidence="7 15" id="KW-0328">Glycosyltransferase</keyword>
<dbReference type="PANTHER" id="PTHR43340">
    <property type="entry name" value="HYPOXANTHINE-GUANINE PHOSPHORIBOSYLTRANSFERASE"/>
    <property type="match status" value="1"/>
</dbReference>
<evidence type="ECO:0000313" key="17">
    <source>
        <dbReference type="EMBL" id="HFX14086.1"/>
    </source>
</evidence>
<gene>
    <name evidence="17" type="primary">hpt</name>
    <name evidence="17" type="ORF">ENW00_08085</name>
</gene>
<evidence type="ECO:0000256" key="1">
    <source>
        <dbReference type="ARBA" id="ARBA00001946"/>
    </source>
</evidence>
<dbReference type="GO" id="GO:0005829">
    <property type="term" value="C:cytosol"/>
    <property type="evidence" value="ECO:0007669"/>
    <property type="project" value="TreeGrafter"/>
</dbReference>
<evidence type="ECO:0000256" key="8">
    <source>
        <dbReference type="ARBA" id="ARBA00022679"/>
    </source>
</evidence>
<dbReference type="CDD" id="cd06223">
    <property type="entry name" value="PRTases_typeI"/>
    <property type="match status" value="1"/>
</dbReference>
<dbReference type="InterPro" id="IPR005904">
    <property type="entry name" value="Hxn_phspho_trans"/>
</dbReference>
<proteinExistence type="inferred from homology"/>
<comment type="caution">
    <text evidence="17">The sequence shown here is derived from an EMBL/GenBank/DDBJ whole genome shotgun (WGS) entry which is preliminary data.</text>
</comment>
<dbReference type="NCBIfam" id="TIGR01203">
    <property type="entry name" value="HGPRTase"/>
    <property type="match status" value="1"/>
</dbReference>
<evidence type="ECO:0000256" key="14">
    <source>
        <dbReference type="ARBA" id="ARBA00049402"/>
    </source>
</evidence>
<dbReference type="GO" id="GO:0006178">
    <property type="term" value="P:guanine salvage"/>
    <property type="evidence" value="ECO:0007669"/>
    <property type="project" value="TreeGrafter"/>
</dbReference>